<evidence type="ECO:0000313" key="2">
    <source>
        <dbReference type="Proteomes" id="UP001242480"/>
    </source>
</evidence>
<keyword evidence="2" id="KW-1185">Reference proteome</keyword>
<dbReference type="InterPro" id="IPR004165">
    <property type="entry name" value="CoA_trans_fam_I"/>
</dbReference>
<dbReference type="Gene3D" id="3.40.1080.10">
    <property type="entry name" value="Glutaconate Coenzyme A-transferase"/>
    <property type="match status" value="1"/>
</dbReference>
<dbReference type="SUPFAM" id="SSF100950">
    <property type="entry name" value="NagB/RpiA/CoA transferase-like"/>
    <property type="match status" value="1"/>
</dbReference>
<dbReference type="InterPro" id="IPR037171">
    <property type="entry name" value="NagB/RpiA_transferase-like"/>
</dbReference>
<protein>
    <submittedName>
        <fullName evidence="1">Glutaconate CoA-transferase subunit A</fullName>
        <ecNumber evidence="1">2.8.3.12</ecNumber>
    </submittedName>
</protein>
<proteinExistence type="predicted"/>
<accession>A0ABU0JM02</accession>
<dbReference type="SMART" id="SM00882">
    <property type="entry name" value="CoA_trans"/>
    <property type="match status" value="1"/>
</dbReference>
<dbReference type="Proteomes" id="UP001242480">
    <property type="component" value="Unassembled WGS sequence"/>
</dbReference>
<reference evidence="1 2" key="1">
    <citation type="submission" date="2023-07" db="EMBL/GenBank/DDBJ databases">
        <title>Genomic Encyclopedia of Type Strains, Phase IV (KMG-IV): sequencing the most valuable type-strain genomes for metagenomic binning, comparative biology and taxonomic classification.</title>
        <authorList>
            <person name="Goeker M."/>
        </authorList>
    </citation>
    <scope>NUCLEOTIDE SEQUENCE [LARGE SCALE GENOMIC DNA]</scope>
    <source>
        <strain evidence="1 2">DSM 19619</strain>
    </source>
</reference>
<gene>
    <name evidence="1" type="ORF">QO011_008352</name>
</gene>
<evidence type="ECO:0000313" key="1">
    <source>
        <dbReference type="EMBL" id="MDQ0475309.1"/>
    </source>
</evidence>
<dbReference type="EC" id="2.8.3.12" evidence="1"/>
<comment type="caution">
    <text evidence="1">The sequence shown here is derived from an EMBL/GenBank/DDBJ whole genome shotgun (WGS) entry which is preliminary data.</text>
</comment>
<dbReference type="Pfam" id="PF01144">
    <property type="entry name" value="CoA_trans"/>
    <property type="match status" value="1"/>
</dbReference>
<dbReference type="PANTHER" id="PTHR43293">
    <property type="entry name" value="ACETATE COA-TRANSFERASE YDIF"/>
    <property type="match status" value="1"/>
</dbReference>
<dbReference type="RefSeq" id="WP_307286361.1">
    <property type="nucleotide sequence ID" value="NZ_JAUSVX010000033.1"/>
</dbReference>
<dbReference type="EMBL" id="JAUSVX010000033">
    <property type="protein sequence ID" value="MDQ0475309.1"/>
    <property type="molecule type" value="Genomic_DNA"/>
</dbReference>
<dbReference type="PANTHER" id="PTHR43293:SF3">
    <property type="entry name" value="CHOLESTEROL RING-CLEAVING HYDROLASE IPDB SUBUNIT"/>
    <property type="match status" value="1"/>
</dbReference>
<dbReference type="GO" id="GO:0018730">
    <property type="term" value="F:glutaconate CoA-transferase activity"/>
    <property type="evidence" value="ECO:0007669"/>
    <property type="project" value="UniProtKB-EC"/>
</dbReference>
<organism evidence="1 2">
    <name type="scientific">Labrys wisconsinensis</name>
    <dbReference type="NCBI Taxonomy" id="425677"/>
    <lineage>
        <taxon>Bacteria</taxon>
        <taxon>Pseudomonadati</taxon>
        <taxon>Pseudomonadota</taxon>
        <taxon>Alphaproteobacteria</taxon>
        <taxon>Hyphomicrobiales</taxon>
        <taxon>Xanthobacteraceae</taxon>
        <taxon>Labrys</taxon>
    </lineage>
</organism>
<name>A0ABU0JM02_9HYPH</name>
<sequence>MPALTSKRITLAEAAGLVPDGTRLALGGFAVYQKPMAFVRELVRQRRRELTVVGSAHSCDVDMLAGAGCLARVETSYVGLEKHGLARNFRRAAEAGALEVVDYPELVSLDRFRADQEGLAFWPVPFLGGNDVVTYNPDIRPMACPITGRPMHAVPAAGAKVAVIHAVAADEQGNVVIPARRLFPQSADIQVARSCDVVIVTAEKIVSRAFIRRHARLVEIPSYRTTAIVEVPFGAHPTPTLGRYLADERHMDDYVAASGDAGAFAAYLDTFVHAPRDHYAYLDLFGAERLAALQDLDSLL</sequence>
<keyword evidence="1" id="KW-0808">Transferase</keyword>